<keyword evidence="1" id="KW-1133">Transmembrane helix</keyword>
<dbReference type="PANTHER" id="PTHR30094:SF0">
    <property type="entry name" value="BIFUNCTIONAL GLUTATHIONYLSPERMIDINE SYNTHETASE_AMIDASE-RELATED"/>
    <property type="match status" value="1"/>
</dbReference>
<reference evidence="3 4" key="1">
    <citation type="journal article" date="2014" name="Genome Biol. Evol.">
        <title>The secreted proteins of Achlya hypogyna and Thraustotheca clavata identify the ancestral oomycete secretome and reveal gene acquisitions by horizontal gene transfer.</title>
        <authorList>
            <person name="Misner I."/>
            <person name="Blouin N."/>
            <person name="Leonard G."/>
            <person name="Richards T.A."/>
            <person name="Lane C.E."/>
        </authorList>
    </citation>
    <scope>NUCLEOTIDE SEQUENCE [LARGE SCALE GENOMIC DNA]</scope>
    <source>
        <strain evidence="3 4">ATCC 34112</strain>
    </source>
</reference>
<dbReference type="InterPro" id="IPR038765">
    <property type="entry name" value="Papain-like_cys_pep_sf"/>
</dbReference>
<proteinExistence type="predicted"/>
<evidence type="ECO:0000313" key="3">
    <source>
        <dbReference type="EMBL" id="OQS07152.1"/>
    </source>
</evidence>
<dbReference type="STRING" id="74557.A0A1W0AA20"/>
<dbReference type="InterPro" id="IPR051705">
    <property type="entry name" value="Gsp_Synthetase/Amidase"/>
</dbReference>
<keyword evidence="1" id="KW-0812">Transmembrane</keyword>
<evidence type="ECO:0008006" key="5">
    <source>
        <dbReference type="Google" id="ProtNLM"/>
    </source>
</evidence>
<feature type="chain" id="PRO_5012054247" description="Secreted protein" evidence="2">
    <location>
        <begin position="20"/>
        <end position="221"/>
    </location>
</feature>
<organism evidence="3 4">
    <name type="scientific">Thraustotheca clavata</name>
    <dbReference type="NCBI Taxonomy" id="74557"/>
    <lineage>
        <taxon>Eukaryota</taxon>
        <taxon>Sar</taxon>
        <taxon>Stramenopiles</taxon>
        <taxon>Oomycota</taxon>
        <taxon>Saprolegniomycetes</taxon>
        <taxon>Saprolegniales</taxon>
        <taxon>Achlyaceae</taxon>
        <taxon>Thraustotheca</taxon>
    </lineage>
</organism>
<dbReference type="EMBL" id="JNBS01000272">
    <property type="protein sequence ID" value="OQS07152.1"/>
    <property type="molecule type" value="Genomic_DNA"/>
</dbReference>
<dbReference type="PANTHER" id="PTHR30094">
    <property type="entry name" value="BIFUNCTIONAL GLUTATHIONYLSPERMIDINE SYNTHETASE/AMIDASE-RELATED"/>
    <property type="match status" value="1"/>
</dbReference>
<protein>
    <recommendedName>
        <fullName evidence="5">Secreted protein</fullName>
    </recommendedName>
</protein>
<dbReference type="Proteomes" id="UP000243217">
    <property type="component" value="Unassembled WGS sequence"/>
</dbReference>
<keyword evidence="4" id="KW-1185">Reference proteome</keyword>
<keyword evidence="2" id="KW-0732">Signal</keyword>
<dbReference type="Gene3D" id="3.90.1720.10">
    <property type="entry name" value="endopeptidase domain like (from Nostoc punctiforme)"/>
    <property type="match status" value="2"/>
</dbReference>
<feature type="signal peptide" evidence="2">
    <location>
        <begin position="1"/>
        <end position="19"/>
    </location>
</feature>
<accession>A0A1W0AA20</accession>
<gene>
    <name evidence="3" type="ORF">THRCLA_00839</name>
</gene>
<name>A0A1W0AA20_9STRA</name>
<feature type="transmembrane region" description="Helical" evidence="1">
    <location>
        <begin position="182"/>
        <end position="200"/>
    </location>
</feature>
<dbReference type="AlphaFoldDB" id="A0A1W0AA20"/>
<keyword evidence="1" id="KW-0472">Membrane</keyword>
<comment type="caution">
    <text evidence="3">The sequence shown here is derived from an EMBL/GenBank/DDBJ whole genome shotgun (WGS) entry which is preliminary data.</text>
</comment>
<evidence type="ECO:0000256" key="1">
    <source>
        <dbReference type="SAM" id="Phobius"/>
    </source>
</evidence>
<evidence type="ECO:0000313" key="4">
    <source>
        <dbReference type="Proteomes" id="UP000243217"/>
    </source>
</evidence>
<dbReference type="SUPFAM" id="SSF54001">
    <property type="entry name" value="Cysteine proteinases"/>
    <property type="match status" value="1"/>
</dbReference>
<evidence type="ECO:0000256" key="2">
    <source>
        <dbReference type="SAM" id="SignalP"/>
    </source>
</evidence>
<sequence length="221" mass="24771">MLTRILFVVFTLCLNVIAASKPASFGTLLGVTDGHTNVYACKLPPGVDPTAMDQNFVDGVYTGIRWQCIYDFDSLIDVDTNESVAITKHPNGYHKPPEHGSLLIWSPYGKMAVFGLVAVVVKDSIWPKGQHYSRHLHVQKNGTSYFIKKYFDKEHIIGWVTINKCSRKLQEQIITSPDKFDSLILASFIVVSGAIGLMIYRRRSHKTSGYTQFNLDPLMAS</sequence>
<dbReference type="GO" id="GO:0016874">
    <property type="term" value="F:ligase activity"/>
    <property type="evidence" value="ECO:0007669"/>
    <property type="project" value="TreeGrafter"/>
</dbReference>